<feature type="non-terminal residue" evidence="1">
    <location>
        <position position="338"/>
    </location>
</feature>
<organism evidence="1">
    <name type="scientific">marine metagenome</name>
    <dbReference type="NCBI Taxonomy" id="408172"/>
    <lineage>
        <taxon>unclassified sequences</taxon>
        <taxon>metagenomes</taxon>
        <taxon>ecological metagenomes</taxon>
    </lineage>
</organism>
<gene>
    <name evidence="1" type="ORF">METZ01_LOCUS171420</name>
</gene>
<proteinExistence type="predicted"/>
<dbReference type="EMBL" id="UINC01031856">
    <property type="protein sequence ID" value="SVB18566.1"/>
    <property type="molecule type" value="Genomic_DNA"/>
</dbReference>
<protein>
    <submittedName>
        <fullName evidence="1">Uncharacterized protein</fullName>
    </submittedName>
</protein>
<sequence length="338" mass="38562">MSYDWTEHQVSWNIEKVTKAKETCSCLYEELLLELTEELNRYHSINWSSQQYRILIGNWLASFIFILYDRWLGSDSLSFVDSDPWVQPATSFSETNQAHLSDSYNYQLYLQLFHLKSGKQLADIGFPSQLPCSTGYSLEDGPRAPVHLHGLYHTFGRWKLARRIYGNSIPRRLSGLAAPLLIHKAPPTSVAVDAHWRQRAMDSSGTTFEEAASLLVRAYLPVPFLEAFKSMRESSPIGGPPFLFSAVSIQTDVHFKFLAAETHGRTRLLIHQHGGSYGYQSSVIGELFDRSVADVFYTWGWIEDEKTRPLPAPPRLLPRAKIKTPSKILLTCVNYPRY</sequence>
<reference evidence="1" key="1">
    <citation type="submission" date="2018-05" db="EMBL/GenBank/DDBJ databases">
        <authorList>
            <person name="Lanie J.A."/>
            <person name="Ng W.-L."/>
            <person name="Kazmierczak K.M."/>
            <person name="Andrzejewski T.M."/>
            <person name="Davidsen T.M."/>
            <person name="Wayne K.J."/>
            <person name="Tettelin H."/>
            <person name="Glass J.I."/>
            <person name="Rusch D."/>
            <person name="Podicherti R."/>
            <person name="Tsui H.-C.T."/>
            <person name="Winkler M.E."/>
        </authorList>
    </citation>
    <scope>NUCLEOTIDE SEQUENCE</scope>
</reference>
<name>A0A382BXN0_9ZZZZ</name>
<accession>A0A382BXN0</accession>
<evidence type="ECO:0000313" key="1">
    <source>
        <dbReference type="EMBL" id="SVB18566.1"/>
    </source>
</evidence>
<dbReference type="AlphaFoldDB" id="A0A382BXN0"/>